<dbReference type="Gene3D" id="3.20.20.140">
    <property type="entry name" value="Metal-dependent hydrolases"/>
    <property type="match status" value="1"/>
</dbReference>
<dbReference type="OrthoDB" id="336929at2"/>
<name>A0A2M9XEG1_9LEPT</name>
<sequence>MKRSRIALLVSIFLGVLLFGNMLTWAIFRADTYRSSVDWEKYSNPYKRNTKLKLQKTGIHLHTNRTWFTPGRNSPEEIETVYAANGYKILGFTDYERVTSPKSPKLAQIKGFEWGTNLRKRHFSVLGIEEASYDLFPLYADPENLQWVIDKLESKNGFVVINHPLLNESFPLKLLSQLKEYDALEVMSPFGDIPKFWDKLLSEKHPSFCMASDDLHYLPRDEYLRVRTSGIPNWRDLSSEIYKQEGESLMRYLLVNTDSLDEKEILRSLKEGNYLCVRKMERSLEEPKLGPLVLNSENEILFDFEDTPISVDFIGQNSEILSHTSYQNKGAYKLKPTDLYVRVQVIYPTAIILSNPFFQKL</sequence>
<gene>
    <name evidence="1" type="ORF">CH357_06105</name>
</gene>
<dbReference type="InterPro" id="IPR016195">
    <property type="entry name" value="Pol/histidinol_Pase-like"/>
</dbReference>
<dbReference type="EMBL" id="NPDN01000003">
    <property type="protein sequence ID" value="PJZ26073.1"/>
    <property type="molecule type" value="Genomic_DNA"/>
</dbReference>
<dbReference type="SUPFAM" id="SSF89550">
    <property type="entry name" value="PHP domain-like"/>
    <property type="match status" value="1"/>
</dbReference>
<organism evidence="1 2">
    <name type="scientific">Leptospira hartskeerlii</name>
    <dbReference type="NCBI Taxonomy" id="2023177"/>
    <lineage>
        <taxon>Bacteria</taxon>
        <taxon>Pseudomonadati</taxon>
        <taxon>Spirochaetota</taxon>
        <taxon>Spirochaetia</taxon>
        <taxon>Leptospirales</taxon>
        <taxon>Leptospiraceae</taxon>
        <taxon>Leptospira</taxon>
    </lineage>
</organism>
<proteinExistence type="predicted"/>
<dbReference type="RefSeq" id="WP_100705870.1">
    <property type="nucleotide sequence ID" value="NZ_NPDL01000003.1"/>
</dbReference>
<dbReference type="Proteomes" id="UP000232196">
    <property type="component" value="Unassembled WGS sequence"/>
</dbReference>
<keyword evidence="2" id="KW-1185">Reference proteome</keyword>
<reference evidence="1 2" key="1">
    <citation type="submission" date="2017-07" db="EMBL/GenBank/DDBJ databases">
        <title>Leptospira spp. isolated from tropical soils.</title>
        <authorList>
            <person name="Thibeaux R."/>
            <person name="Iraola G."/>
            <person name="Ferres I."/>
            <person name="Bierque E."/>
            <person name="Girault D."/>
            <person name="Soupe-Gilbert M.-E."/>
            <person name="Picardeau M."/>
            <person name="Goarant C."/>
        </authorList>
    </citation>
    <scope>NUCLEOTIDE SEQUENCE [LARGE SCALE GENOMIC DNA]</scope>
    <source>
        <strain evidence="1 2">MCA1-C-A1</strain>
    </source>
</reference>
<evidence type="ECO:0000313" key="2">
    <source>
        <dbReference type="Proteomes" id="UP000232196"/>
    </source>
</evidence>
<dbReference type="AlphaFoldDB" id="A0A2M9XEG1"/>
<evidence type="ECO:0000313" key="1">
    <source>
        <dbReference type="EMBL" id="PJZ26073.1"/>
    </source>
</evidence>
<protein>
    <submittedName>
        <fullName evidence="1">Phosphoesterase</fullName>
    </submittedName>
</protein>
<accession>A0A2M9XEG1</accession>
<comment type="caution">
    <text evidence="1">The sequence shown here is derived from an EMBL/GenBank/DDBJ whole genome shotgun (WGS) entry which is preliminary data.</text>
</comment>